<dbReference type="Proteomes" id="UP000015103">
    <property type="component" value="Unassembled WGS sequence"/>
</dbReference>
<dbReference type="EMBL" id="ACPB03020499">
    <property type="status" value="NOT_ANNOTATED_CDS"/>
    <property type="molecule type" value="Genomic_DNA"/>
</dbReference>
<protein>
    <submittedName>
        <fullName evidence="7">Uncharacterized protein</fullName>
    </submittedName>
</protein>
<evidence type="ECO:0000256" key="5">
    <source>
        <dbReference type="ARBA" id="ARBA00023136"/>
    </source>
</evidence>
<dbReference type="Pfam" id="PF05478">
    <property type="entry name" value="Prominin"/>
    <property type="match status" value="1"/>
</dbReference>
<keyword evidence="6" id="KW-0325">Glycoprotein</keyword>
<dbReference type="AlphaFoldDB" id="T1HML6"/>
<dbReference type="HOGENOM" id="CLU_1268338_0_0_1"/>
<name>T1HML6_RHOPR</name>
<evidence type="ECO:0000256" key="2">
    <source>
        <dbReference type="ARBA" id="ARBA00006058"/>
    </source>
</evidence>
<dbReference type="eggNOG" id="KOG4331">
    <property type="taxonomic scope" value="Eukaryota"/>
</dbReference>
<proteinExistence type="inferred from homology"/>
<sequence length="218" mass="24712">MKAKIFLVLIRYELLSSSDIMLGSGEIVKDKLGEISKAAVLSNLTTIVQGLKTIRTDLDNMDSLTKSLQKNARALEIALKSVREMLLERLKLCRNERACMEFLSKYNITALTLEANFTQLPDVTISLHNVSGLLANDIESEVIKGRDQFDRIKLSIQRSVDRTIPDIAMEITKAGDILRRKADSVTKVLDKIESYIDSIPYRKIDEGEVSLRQYTQYR</sequence>
<dbReference type="InParanoid" id="T1HML6"/>
<dbReference type="EnsemblMetazoa" id="RPRC005290-RA">
    <property type="protein sequence ID" value="RPRC005290-PA"/>
    <property type="gene ID" value="RPRC005290"/>
</dbReference>
<evidence type="ECO:0000313" key="8">
    <source>
        <dbReference type="Proteomes" id="UP000015103"/>
    </source>
</evidence>
<evidence type="ECO:0000256" key="4">
    <source>
        <dbReference type="ARBA" id="ARBA00022989"/>
    </source>
</evidence>
<organism evidence="7 8">
    <name type="scientific">Rhodnius prolixus</name>
    <name type="common">Triatomid bug</name>
    <dbReference type="NCBI Taxonomy" id="13249"/>
    <lineage>
        <taxon>Eukaryota</taxon>
        <taxon>Metazoa</taxon>
        <taxon>Ecdysozoa</taxon>
        <taxon>Arthropoda</taxon>
        <taxon>Hexapoda</taxon>
        <taxon>Insecta</taxon>
        <taxon>Pterygota</taxon>
        <taxon>Neoptera</taxon>
        <taxon>Paraneoptera</taxon>
        <taxon>Hemiptera</taxon>
        <taxon>Heteroptera</taxon>
        <taxon>Panheteroptera</taxon>
        <taxon>Cimicomorpha</taxon>
        <taxon>Reduviidae</taxon>
        <taxon>Triatominae</taxon>
        <taxon>Rhodnius</taxon>
    </lineage>
</organism>
<accession>T1HML6</accession>
<keyword evidence="5" id="KW-0472">Membrane</keyword>
<keyword evidence="8" id="KW-1185">Reference proteome</keyword>
<keyword evidence="4" id="KW-1133">Transmembrane helix</keyword>
<dbReference type="PANTHER" id="PTHR22730">
    <property type="entry name" value="PROMININ PROM PROTEIN"/>
    <property type="match status" value="1"/>
</dbReference>
<evidence type="ECO:0000256" key="1">
    <source>
        <dbReference type="ARBA" id="ARBA00004141"/>
    </source>
</evidence>
<evidence type="ECO:0000256" key="3">
    <source>
        <dbReference type="ARBA" id="ARBA00022692"/>
    </source>
</evidence>
<comment type="subcellular location">
    <subcellularLocation>
        <location evidence="1">Membrane</location>
        <topology evidence="1">Multi-pass membrane protein</topology>
    </subcellularLocation>
</comment>
<reference evidence="7" key="1">
    <citation type="submission" date="2015-05" db="UniProtKB">
        <authorList>
            <consortium name="EnsemblMetazoa"/>
        </authorList>
    </citation>
    <scope>IDENTIFICATION</scope>
</reference>
<dbReference type="InterPro" id="IPR008795">
    <property type="entry name" value="Prominin"/>
</dbReference>
<evidence type="ECO:0000313" key="7">
    <source>
        <dbReference type="EnsemblMetazoa" id="RPRC005290-PA"/>
    </source>
</evidence>
<dbReference type="VEuPathDB" id="VectorBase:RPRC005290"/>
<dbReference type="STRING" id="13249.T1HML6"/>
<comment type="similarity">
    <text evidence="2">Belongs to the prominin family.</text>
</comment>
<keyword evidence="3" id="KW-0812">Transmembrane</keyword>
<dbReference type="GO" id="GO:0016020">
    <property type="term" value="C:membrane"/>
    <property type="evidence" value="ECO:0007669"/>
    <property type="project" value="UniProtKB-SubCell"/>
</dbReference>
<dbReference type="PANTHER" id="PTHR22730:SF1">
    <property type="entry name" value="PROMININ-LIKE PROTEIN"/>
    <property type="match status" value="1"/>
</dbReference>
<evidence type="ECO:0000256" key="6">
    <source>
        <dbReference type="ARBA" id="ARBA00023180"/>
    </source>
</evidence>